<accession>A0ABP8VLD4</accession>
<comment type="caution">
    <text evidence="10">The sequence shown here is derived from an EMBL/GenBank/DDBJ whole genome shotgun (WGS) entry which is preliminary data.</text>
</comment>
<organism evidence="10 11">
    <name type="scientific">Frondihabitans cladoniiphilus</name>
    <dbReference type="NCBI Taxonomy" id="715785"/>
    <lineage>
        <taxon>Bacteria</taxon>
        <taxon>Bacillati</taxon>
        <taxon>Actinomycetota</taxon>
        <taxon>Actinomycetes</taxon>
        <taxon>Micrococcales</taxon>
        <taxon>Microbacteriaceae</taxon>
        <taxon>Frondihabitans</taxon>
    </lineage>
</organism>
<dbReference type="PROSITE" id="PS50928">
    <property type="entry name" value="ABC_TM1"/>
    <property type="match status" value="1"/>
</dbReference>
<feature type="transmembrane region" description="Helical" evidence="7">
    <location>
        <begin position="30"/>
        <end position="55"/>
    </location>
</feature>
<feature type="transmembrane region" description="Helical" evidence="7">
    <location>
        <begin position="88"/>
        <end position="111"/>
    </location>
</feature>
<evidence type="ECO:0000256" key="5">
    <source>
        <dbReference type="ARBA" id="ARBA00022989"/>
    </source>
</evidence>
<dbReference type="SUPFAM" id="SSF161098">
    <property type="entry name" value="MetI-like"/>
    <property type="match status" value="1"/>
</dbReference>
<keyword evidence="11" id="KW-1185">Reference proteome</keyword>
<keyword evidence="6 7" id="KW-0472">Membrane</keyword>
<evidence type="ECO:0000256" key="8">
    <source>
        <dbReference type="SAM" id="MobiDB-lite"/>
    </source>
</evidence>
<feature type="transmembrane region" description="Helical" evidence="7">
    <location>
        <begin position="281"/>
        <end position="302"/>
    </location>
</feature>
<feature type="transmembrane region" description="Helical" evidence="7">
    <location>
        <begin position="227"/>
        <end position="247"/>
    </location>
</feature>
<gene>
    <name evidence="10" type="ORF">GCM10025780_04960</name>
</gene>
<comment type="subcellular location">
    <subcellularLocation>
        <location evidence="1 7">Cell membrane</location>
        <topology evidence="1 7">Multi-pass membrane protein</topology>
    </subcellularLocation>
</comment>
<dbReference type="EMBL" id="BAABLM010000001">
    <property type="protein sequence ID" value="GAA4666311.1"/>
    <property type="molecule type" value="Genomic_DNA"/>
</dbReference>
<dbReference type="Pfam" id="PF00528">
    <property type="entry name" value="BPD_transp_1"/>
    <property type="match status" value="1"/>
</dbReference>
<dbReference type="InterPro" id="IPR051393">
    <property type="entry name" value="ABC_transporter_permease"/>
</dbReference>
<dbReference type="InterPro" id="IPR035906">
    <property type="entry name" value="MetI-like_sf"/>
</dbReference>
<evidence type="ECO:0000256" key="7">
    <source>
        <dbReference type="RuleBase" id="RU363032"/>
    </source>
</evidence>
<feature type="domain" description="ABC transmembrane type-1" evidence="9">
    <location>
        <begin position="88"/>
        <end position="302"/>
    </location>
</feature>
<evidence type="ECO:0000256" key="3">
    <source>
        <dbReference type="ARBA" id="ARBA00022475"/>
    </source>
</evidence>
<comment type="similarity">
    <text evidence="7">Belongs to the binding-protein-dependent transport system permease family.</text>
</comment>
<feature type="region of interest" description="Disordered" evidence="8">
    <location>
        <begin position="1"/>
        <end position="24"/>
    </location>
</feature>
<dbReference type="CDD" id="cd06261">
    <property type="entry name" value="TM_PBP2"/>
    <property type="match status" value="1"/>
</dbReference>
<evidence type="ECO:0000313" key="10">
    <source>
        <dbReference type="EMBL" id="GAA4666311.1"/>
    </source>
</evidence>
<keyword evidence="3" id="KW-1003">Cell membrane</keyword>
<dbReference type="PANTHER" id="PTHR30193:SF41">
    <property type="entry name" value="DIACETYLCHITOBIOSE UPTAKE SYSTEM PERMEASE PROTEIN NGCF"/>
    <property type="match status" value="1"/>
</dbReference>
<proteinExistence type="inferred from homology"/>
<dbReference type="PANTHER" id="PTHR30193">
    <property type="entry name" value="ABC TRANSPORTER PERMEASE PROTEIN"/>
    <property type="match status" value="1"/>
</dbReference>
<dbReference type="RefSeq" id="WP_425556892.1">
    <property type="nucleotide sequence ID" value="NZ_BAABLM010000001.1"/>
</dbReference>
<keyword evidence="5 7" id="KW-1133">Transmembrane helix</keyword>
<evidence type="ECO:0000256" key="1">
    <source>
        <dbReference type="ARBA" id="ARBA00004651"/>
    </source>
</evidence>
<dbReference type="Gene3D" id="1.10.3720.10">
    <property type="entry name" value="MetI-like"/>
    <property type="match status" value="1"/>
</dbReference>
<reference evidence="11" key="1">
    <citation type="journal article" date="2019" name="Int. J. Syst. Evol. Microbiol.">
        <title>The Global Catalogue of Microorganisms (GCM) 10K type strain sequencing project: providing services to taxonomists for standard genome sequencing and annotation.</title>
        <authorList>
            <consortium name="The Broad Institute Genomics Platform"/>
            <consortium name="The Broad Institute Genome Sequencing Center for Infectious Disease"/>
            <person name="Wu L."/>
            <person name="Ma J."/>
        </authorList>
    </citation>
    <scope>NUCLEOTIDE SEQUENCE [LARGE SCALE GENOMIC DNA]</scope>
    <source>
        <strain evidence="11">JCM 18956</strain>
    </source>
</reference>
<protein>
    <submittedName>
        <fullName evidence="10">Sugar ABC transporter permease</fullName>
    </submittedName>
</protein>
<keyword evidence="4 7" id="KW-0812">Transmembrane</keyword>
<dbReference type="InterPro" id="IPR000515">
    <property type="entry name" value="MetI-like"/>
</dbReference>
<feature type="transmembrane region" description="Helical" evidence="7">
    <location>
        <begin position="123"/>
        <end position="146"/>
    </location>
</feature>
<keyword evidence="2 7" id="KW-0813">Transport</keyword>
<name>A0ABP8VLD4_9MICO</name>
<sequence length="312" mass="33900">MSSRALPGVKADPTVGLSGRRRRKSRGGMTGWLFVGPFMVVLIAMLIVPIGYALYLSLFRDQLIGGNHFVGLANYAQLLQDSKFWSGFLRVLVFLVIQVPVMLVLALIAALALDSARVHAAGFFRIAIFLPYAVPGVVAALIWGFIYGPQFGLTGSFNSAIGIDLLQPFTPSWILTSIGNIVTWEFLGYNMIIFFAALRVVPTDLYEAAALDGASSLRTILSIKIPALRGSIVIATIFSIIGSFQLFNEPNLLKSLAPNVIGTFFTPNMYAYNLSFAGQQFNYSATVAIVMGVITAVIAYVVQVRGTRSENR</sequence>
<evidence type="ECO:0000256" key="2">
    <source>
        <dbReference type="ARBA" id="ARBA00022448"/>
    </source>
</evidence>
<dbReference type="Proteomes" id="UP001501295">
    <property type="component" value="Unassembled WGS sequence"/>
</dbReference>
<evidence type="ECO:0000256" key="4">
    <source>
        <dbReference type="ARBA" id="ARBA00022692"/>
    </source>
</evidence>
<evidence type="ECO:0000313" key="11">
    <source>
        <dbReference type="Proteomes" id="UP001501295"/>
    </source>
</evidence>
<evidence type="ECO:0000259" key="9">
    <source>
        <dbReference type="PROSITE" id="PS50928"/>
    </source>
</evidence>
<evidence type="ECO:0000256" key="6">
    <source>
        <dbReference type="ARBA" id="ARBA00023136"/>
    </source>
</evidence>